<evidence type="ECO:0000313" key="1">
    <source>
        <dbReference type="EMBL" id="EAZ91495.1"/>
    </source>
</evidence>
<dbReference type="InterPro" id="IPR013424">
    <property type="entry name" value="Ice-binding_C"/>
</dbReference>
<dbReference type="InterPro" id="IPR026374">
    <property type="entry name" value="Cyano_PEP"/>
</dbReference>
<dbReference type="AlphaFoldDB" id="A3IPK5"/>
<proteinExistence type="predicted"/>
<comment type="caution">
    <text evidence="1">The sequence shown here is derived from an EMBL/GenBank/DDBJ whole genome shotgun (WGS) entry which is preliminary data.</text>
</comment>
<sequence length="234" mass="25672">MMVKLYKLVTLTTGVCLGLGCFWNQKAIAATLRSDFKGETIEKIGLIVDNVSITRQPSSSLINYSLGLQLKVSFLDKQASPAERTWFINRNASFNTNDSSNNFLFTLEVDFCESSAPSSVCYSLFDGIRTINNGTPSDREFSRIINDPENPIIKLLTNGDNNNVRLQANLLGMKLVGGFQQSTTEKSAFFVSTPPPEPVIVPEPLTIIGSGTAIGFGTFFKRKLVKNKSVSKKA</sequence>
<dbReference type="Proteomes" id="UP000003781">
    <property type="component" value="Unassembled WGS sequence"/>
</dbReference>
<evidence type="ECO:0000313" key="2">
    <source>
        <dbReference type="Proteomes" id="UP000003781"/>
    </source>
</evidence>
<organism evidence="1 2">
    <name type="scientific">Crocosphaera chwakensis CCY0110</name>
    <dbReference type="NCBI Taxonomy" id="391612"/>
    <lineage>
        <taxon>Bacteria</taxon>
        <taxon>Bacillati</taxon>
        <taxon>Cyanobacteriota</taxon>
        <taxon>Cyanophyceae</taxon>
        <taxon>Oscillatoriophycideae</taxon>
        <taxon>Chroococcales</taxon>
        <taxon>Aphanothecaceae</taxon>
        <taxon>Crocosphaera</taxon>
        <taxon>Crocosphaera chwakensis</taxon>
    </lineage>
</organism>
<dbReference type="eggNOG" id="ENOG5030QRD">
    <property type="taxonomic scope" value="Bacteria"/>
</dbReference>
<dbReference type="NCBIfam" id="TIGR04155">
    <property type="entry name" value="cyano_PEP"/>
    <property type="match status" value="1"/>
</dbReference>
<evidence type="ECO:0008006" key="3">
    <source>
        <dbReference type="Google" id="ProtNLM"/>
    </source>
</evidence>
<dbReference type="NCBIfam" id="TIGR02595">
    <property type="entry name" value="PEP_CTERM"/>
    <property type="match status" value="1"/>
</dbReference>
<gene>
    <name evidence="1" type="ORF">CY0110_13281</name>
</gene>
<name>A3IPK5_9CHRO</name>
<keyword evidence="2" id="KW-1185">Reference proteome</keyword>
<dbReference type="EMBL" id="AAXW01000013">
    <property type="protein sequence ID" value="EAZ91495.1"/>
    <property type="molecule type" value="Genomic_DNA"/>
</dbReference>
<dbReference type="PROSITE" id="PS51257">
    <property type="entry name" value="PROKAR_LIPOPROTEIN"/>
    <property type="match status" value="1"/>
</dbReference>
<reference evidence="1 2" key="1">
    <citation type="submission" date="2007-03" db="EMBL/GenBank/DDBJ databases">
        <authorList>
            <person name="Stal L."/>
            <person name="Ferriera S."/>
            <person name="Johnson J."/>
            <person name="Kravitz S."/>
            <person name="Beeson K."/>
            <person name="Sutton G."/>
            <person name="Rogers Y.-H."/>
            <person name="Friedman R."/>
            <person name="Frazier M."/>
            <person name="Venter J.C."/>
        </authorList>
    </citation>
    <scope>NUCLEOTIDE SEQUENCE [LARGE SCALE GENOMIC DNA]</scope>
    <source>
        <strain evidence="1 2">CCY0110</strain>
    </source>
</reference>
<protein>
    <recommendedName>
        <fullName evidence="3">PEP-CTERM protein-sorting domain-containing protein</fullName>
    </recommendedName>
</protein>
<accession>A3IPK5</accession>